<feature type="domain" description="Transcription elongation factor GreA/GreB C-terminal" evidence="1">
    <location>
        <begin position="51"/>
        <end position="119"/>
    </location>
</feature>
<dbReference type="AlphaFoldDB" id="A0A1Z4VP84"/>
<dbReference type="GO" id="GO:0006354">
    <property type="term" value="P:DNA-templated transcription elongation"/>
    <property type="evidence" value="ECO:0007669"/>
    <property type="project" value="TreeGrafter"/>
</dbReference>
<dbReference type="PROSITE" id="PS00830">
    <property type="entry name" value="GREAB_2"/>
    <property type="match status" value="1"/>
</dbReference>
<dbReference type="PANTHER" id="PTHR30437:SF4">
    <property type="entry name" value="TRANSCRIPTION ELONGATION FACTOR GREA"/>
    <property type="match status" value="1"/>
</dbReference>
<evidence type="ECO:0000313" key="2">
    <source>
        <dbReference type="EMBL" id="BAZ93034.1"/>
    </source>
</evidence>
<dbReference type="Proteomes" id="UP000218765">
    <property type="component" value="Chromosome"/>
</dbReference>
<keyword evidence="3" id="KW-1185">Reference proteome</keyword>
<dbReference type="PANTHER" id="PTHR30437">
    <property type="entry name" value="TRANSCRIPTION ELONGATION FACTOR GREA"/>
    <property type="match status" value="1"/>
</dbReference>
<dbReference type="GO" id="GO:0003677">
    <property type="term" value="F:DNA binding"/>
    <property type="evidence" value="ECO:0007669"/>
    <property type="project" value="InterPro"/>
</dbReference>
<sequence>MSNYLRKIEQYCMLSSVNLFLSPVVLNNVLVELERLQGVGTGEMDVCSISRIGSQVRLVDLHDGAVMVVKLVLPEKSNPQHGLLSVLSPLGSAMLGKKAGDTVEVSSFGYRHSYVVRDVS</sequence>
<dbReference type="InterPro" id="IPR018151">
    <property type="entry name" value="TF_GreA/GreB_CS"/>
</dbReference>
<proteinExistence type="predicted"/>
<organism evidence="2 3">
    <name type="scientific">Thiohalobacter thiocyanaticus</name>
    <dbReference type="NCBI Taxonomy" id="585455"/>
    <lineage>
        <taxon>Bacteria</taxon>
        <taxon>Pseudomonadati</taxon>
        <taxon>Pseudomonadota</taxon>
        <taxon>Gammaproteobacteria</taxon>
        <taxon>Thiohalobacterales</taxon>
        <taxon>Thiohalobacteraceae</taxon>
        <taxon>Thiohalobacter</taxon>
    </lineage>
</organism>
<dbReference type="Pfam" id="PF01272">
    <property type="entry name" value="GreA_GreB"/>
    <property type="match status" value="1"/>
</dbReference>
<gene>
    <name evidence="2" type="ORF">FOKN1_0632</name>
</gene>
<protein>
    <submittedName>
        <fullName evidence="2">Transcription elongation factor</fullName>
    </submittedName>
</protein>
<dbReference type="GO" id="GO:0070063">
    <property type="term" value="F:RNA polymerase binding"/>
    <property type="evidence" value="ECO:0007669"/>
    <property type="project" value="InterPro"/>
</dbReference>
<accession>A0A1Z4VP84</accession>
<dbReference type="InterPro" id="IPR001437">
    <property type="entry name" value="Tscrpt_elong_fac_GreA/B_C"/>
</dbReference>
<dbReference type="EMBL" id="AP018052">
    <property type="protein sequence ID" value="BAZ93034.1"/>
    <property type="molecule type" value="Genomic_DNA"/>
</dbReference>
<dbReference type="KEGG" id="ttc:FOKN1_0632"/>
<dbReference type="GO" id="GO:0003746">
    <property type="term" value="F:translation elongation factor activity"/>
    <property type="evidence" value="ECO:0007669"/>
    <property type="project" value="UniProtKB-KW"/>
</dbReference>
<dbReference type="Gene3D" id="3.10.50.30">
    <property type="entry name" value="Transcription elongation factor, GreA/GreB, C-terminal domain"/>
    <property type="match status" value="1"/>
</dbReference>
<reference evidence="2 3" key="1">
    <citation type="submission" date="2017-05" db="EMBL/GenBank/DDBJ databases">
        <title>Thiocyanate degradation by Thiohalobacter thiocyanaticus FOKN1.</title>
        <authorList>
            <person name="Oshiki M."/>
            <person name="Fukushima T."/>
            <person name="Kawano S."/>
            <person name="Nakagawa J."/>
        </authorList>
    </citation>
    <scope>NUCLEOTIDE SEQUENCE [LARGE SCALE GENOMIC DNA]</scope>
    <source>
        <strain evidence="2 3">FOKN1</strain>
    </source>
</reference>
<name>A0A1Z4VP84_9GAMM</name>
<evidence type="ECO:0000259" key="1">
    <source>
        <dbReference type="Pfam" id="PF01272"/>
    </source>
</evidence>
<dbReference type="RefSeq" id="WP_157745278.1">
    <property type="nucleotide sequence ID" value="NZ_AP018052.1"/>
</dbReference>
<dbReference type="OrthoDB" id="192847at2"/>
<keyword evidence="2" id="KW-0648">Protein biosynthesis</keyword>
<keyword evidence="2" id="KW-0251">Elongation factor</keyword>
<dbReference type="InterPro" id="IPR023459">
    <property type="entry name" value="Tscrpt_elong_fac_GreA/B_fam"/>
</dbReference>
<dbReference type="GO" id="GO:0032784">
    <property type="term" value="P:regulation of DNA-templated transcription elongation"/>
    <property type="evidence" value="ECO:0007669"/>
    <property type="project" value="InterPro"/>
</dbReference>
<dbReference type="SUPFAM" id="SSF54534">
    <property type="entry name" value="FKBP-like"/>
    <property type="match status" value="1"/>
</dbReference>
<evidence type="ECO:0000313" key="3">
    <source>
        <dbReference type="Proteomes" id="UP000218765"/>
    </source>
</evidence>
<dbReference type="InterPro" id="IPR036953">
    <property type="entry name" value="GreA/GreB_C_sf"/>
</dbReference>